<feature type="domain" description="Leucine-rich repeat-containing N-terminal plant-type" evidence="10">
    <location>
        <begin position="35"/>
        <end position="52"/>
    </location>
</feature>
<proteinExistence type="predicted"/>
<protein>
    <recommendedName>
        <fullName evidence="10">Leucine-rich repeat-containing N-terminal plant-type domain-containing protein</fullName>
    </recommendedName>
</protein>
<accession>A0AAD8GV96</accession>
<keyword evidence="7" id="KW-0472">Membrane</keyword>
<evidence type="ECO:0000313" key="12">
    <source>
        <dbReference type="Proteomes" id="UP001237642"/>
    </source>
</evidence>
<name>A0AAD8GV96_9APIA</name>
<evidence type="ECO:0000259" key="10">
    <source>
        <dbReference type="Pfam" id="PF08263"/>
    </source>
</evidence>
<evidence type="ECO:0000256" key="9">
    <source>
        <dbReference type="SAM" id="SignalP"/>
    </source>
</evidence>
<keyword evidence="12" id="KW-1185">Reference proteome</keyword>
<feature type="signal peptide" evidence="9">
    <location>
        <begin position="1"/>
        <end position="23"/>
    </location>
</feature>
<sequence length="205" mass="22998">MWNCMSLYTIMLMLFLQHHVAVSSPSSATTHLTPSMQKLALFQFKLSLSINTSASEFCDASFTYPKTMNWSMSSDCFVSSSCNSNSLSLSMQELALFQFRHSLEINTSAPAMCNKPELQSWNMSFDYCTWDRVSCNNMTRDVIGLDLSCSHLVGSISPNSTLFQLTHLQFLDFSDNDLHGNALELDSDIFVGVPIRLIPGWRGMS</sequence>
<dbReference type="SUPFAM" id="SSF52058">
    <property type="entry name" value="L domain-like"/>
    <property type="match status" value="1"/>
</dbReference>
<reference evidence="11" key="2">
    <citation type="submission" date="2023-05" db="EMBL/GenBank/DDBJ databases">
        <authorList>
            <person name="Schelkunov M.I."/>
        </authorList>
    </citation>
    <scope>NUCLEOTIDE SEQUENCE</scope>
    <source>
        <strain evidence="11">Hsosn_3</strain>
        <tissue evidence="11">Leaf</tissue>
    </source>
</reference>
<dbReference type="InterPro" id="IPR032675">
    <property type="entry name" value="LRR_dom_sf"/>
</dbReference>
<dbReference type="PANTHER" id="PTHR48061:SF12">
    <property type="entry name" value="DISEASE RESISTANCE LIKE PROTEIN"/>
    <property type="match status" value="1"/>
</dbReference>
<comment type="subcellular location">
    <subcellularLocation>
        <location evidence="1">Membrane</location>
        <topology evidence="1">Single-pass type I membrane protein</topology>
    </subcellularLocation>
</comment>
<feature type="domain" description="Leucine-rich repeat-containing N-terminal plant-type" evidence="10">
    <location>
        <begin position="91"/>
        <end position="136"/>
    </location>
</feature>
<feature type="chain" id="PRO_5042258594" description="Leucine-rich repeat-containing N-terminal plant-type domain-containing protein" evidence="9">
    <location>
        <begin position="24"/>
        <end position="205"/>
    </location>
</feature>
<evidence type="ECO:0000256" key="3">
    <source>
        <dbReference type="ARBA" id="ARBA00022692"/>
    </source>
</evidence>
<evidence type="ECO:0000256" key="6">
    <source>
        <dbReference type="ARBA" id="ARBA00022989"/>
    </source>
</evidence>
<evidence type="ECO:0000256" key="1">
    <source>
        <dbReference type="ARBA" id="ARBA00004479"/>
    </source>
</evidence>
<evidence type="ECO:0000256" key="7">
    <source>
        <dbReference type="ARBA" id="ARBA00023136"/>
    </source>
</evidence>
<gene>
    <name evidence="11" type="ORF">POM88_048001</name>
</gene>
<keyword evidence="6" id="KW-1133">Transmembrane helix</keyword>
<evidence type="ECO:0000256" key="4">
    <source>
        <dbReference type="ARBA" id="ARBA00022729"/>
    </source>
</evidence>
<evidence type="ECO:0000256" key="8">
    <source>
        <dbReference type="ARBA" id="ARBA00023180"/>
    </source>
</evidence>
<organism evidence="11 12">
    <name type="scientific">Heracleum sosnowskyi</name>
    <dbReference type="NCBI Taxonomy" id="360622"/>
    <lineage>
        <taxon>Eukaryota</taxon>
        <taxon>Viridiplantae</taxon>
        <taxon>Streptophyta</taxon>
        <taxon>Embryophyta</taxon>
        <taxon>Tracheophyta</taxon>
        <taxon>Spermatophyta</taxon>
        <taxon>Magnoliopsida</taxon>
        <taxon>eudicotyledons</taxon>
        <taxon>Gunneridae</taxon>
        <taxon>Pentapetalae</taxon>
        <taxon>asterids</taxon>
        <taxon>campanulids</taxon>
        <taxon>Apiales</taxon>
        <taxon>Apiaceae</taxon>
        <taxon>Apioideae</taxon>
        <taxon>apioid superclade</taxon>
        <taxon>Tordylieae</taxon>
        <taxon>Tordyliinae</taxon>
        <taxon>Heracleum</taxon>
    </lineage>
</organism>
<dbReference type="Proteomes" id="UP001237642">
    <property type="component" value="Unassembled WGS sequence"/>
</dbReference>
<dbReference type="InterPro" id="IPR013210">
    <property type="entry name" value="LRR_N_plant-typ"/>
</dbReference>
<dbReference type="Pfam" id="PF08263">
    <property type="entry name" value="LRRNT_2"/>
    <property type="match status" value="2"/>
</dbReference>
<dbReference type="GO" id="GO:0016020">
    <property type="term" value="C:membrane"/>
    <property type="evidence" value="ECO:0007669"/>
    <property type="project" value="UniProtKB-SubCell"/>
</dbReference>
<evidence type="ECO:0000313" key="11">
    <source>
        <dbReference type="EMBL" id="KAK1354745.1"/>
    </source>
</evidence>
<dbReference type="Gene3D" id="3.80.10.10">
    <property type="entry name" value="Ribonuclease Inhibitor"/>
    <property type="match status" value="1"/>
</dbReference>
<dbReference type="EMBL" id="JAUIZM010000011">
    <property type="protein sequence ID" value="KAK1354745.1"/>
    <property type="molecule type" value="Genomic_DNA"/>
</dbReference>
<evidence type="ECO:0000256" key="5">
    <source>
        <dbReference type="ARBA" id="ARBA00022737"/>
    </source>
</evidence>
<dbReference type="AlphaFoldDB" id="A0AAD8GV96"/>
<evidence type="ECO:0000256" key="2">
    <source>
        <dbReference type="ARBA" id="ARBA00022614"/>
    </source>
</evidence>
<dbReference type="InterPro" id="IPR046956">
    <property type="entry name" value="RLP23-like"/>
</dbReference>
<keyword evidence="5" id="KW-0677">Repeat</keyword>
<keyword evidence="4 9" id="KW-0732">Signal</keyword>
<dbReference type="PANTHER" id="PTHR48061">
    <property type="entry name" value="LEUCINE-RICH REPEAT RECEPTOR PROTEIN KINASE EMS1-LIKE-RELATED"/>
    <property type="match status" value="1"/>
</dbReference>
<reference evidence="11" key="1">
    <citation type="submission" date="2023-02" db="EMBL/GenBank/DDBJ databases">
        <title>Genome of toxic invasive species Heracleum sosnowskyi carries increased number of genes despite the absence of recent whole-genome duplications.</title>
        <authorList>
            <person name="Schelkunov M."/>
            <person name="Shtratnikova V."/>
            <person name="Makarenko M."/>
            <person name="Klepikova A."/>
            <person name="Omelchenko D."/>
            <person name="Novikova G."/>
            <person name="Obukhova E."/>
            <person name="Bogdanov V."/>
            <person name="Penin A."/>
            <person name="Logacheva M."/>
        </authorList>
    </citation>
    <scope>NUCLEOTIDE SEQUENCE</scope>
    <source>
        <strain evidence="11">Hsosn_3</strain>
        <tissue evidence="11">Leaf</tissue>
    </source>
</reference>
<keyword evidence="3" id="KW-0812">Transmembrane</keyword>
<keyword evidence="8" id="KW-0325">Glycoprotein</keyword>
<comment type="caution">
    <text evidence="11">The sequence shown here is derived from an EMBL/GenBank/DDBJ whole genome shotgun (WGS) entry which is preliminary data.</text>
</comment>
<keyword evidence="2" id="KW-0433">Leucine-rich repeat</keyword>